<dbReference type="GeneID" id="64599793"/>
<dbReference type="RefSeq" id="XP_041152760.1">
    <property type="nucleotide sequence ID" value="XM_041306029.1"/>
</dbReference>
<evidence type="ECO:0008006" key="3">
    <source>
        <dbReference type="Google" id="ProtNLM"/>
    </source>
</evidence>
<dbReference type="InterPro" id="IPR027417">
    <property type="entry name" value="P-loop_NTPase"/>
</dbReference>
<dbReference type="PANTHER" id="PTHR46411:SF2">
    <property type="entry name" value="AAA+ ATPASE DOMAIN-CONTAINING PROTEIN"/>
    <property type="match status" value="1"/>
</dbReference>
<gene>
    <name evidence="1" type="ORF">HD556DRAFT_143996</name>
</gene>
<dbReference type="Proteomes" id="UP000719766">
    <property type="component" value="Unassembled WGS sequence"/>
</dbReference>
<dbReference type="Gene3D" id="3.40.50.300">
    <property type="entry name" value="P-loop containing nucleotide triphosphate hydrolases"/>
    <property type="match status" value="1"/>
</dbReference>
<proteinExistence type="predicted"/>
<dbReference type="EMBL" id="JABBWE010000114">
    <property type="protein sequence ID" value="KAG1785275.1"/>
    <property type="molecule type" value="Genomic_DNA"/>
</dbReference>
<organism evidence="1 2">
    <name type="scientific">Suillus plorans</name>
    <dbReference type="NCBI Taxonomy" id="116603"/>
    <lineage>
        <taxon>Eukaryota</taxon>
        <taxon>Fungi</taxon>
        <taxon>Dikarya</taxon>
        <taxon>Basidiomycota</taxon>
        <taxon>Agaricomycotina</taxon>
        <taxon>Agaricomycetes</taxon>
        <taxon>Agaricomycetidae</taxon>
        <taxon>Boletales</taxon>
        <taxon>Suillineae</taxon>
        <taxon>Suillaceae</taxon>
        <taxon>Suillus</taxon>
    </lineage>
</organism>
<keyword evidence="2" id="KW-1185">Reference proteome</keyword>
<dbReference type="OrthoDB" id="2617591at2759"/>
<dbReference type="PANTHER" id="PTHR46411">
    <property type="entry name" value="FAMILY ATPASE, PUTATIVE-RELATED"/>
    <property type="match status" value="1"/>
</dbReference>
<dbReference type="AlphaFoldDB" id="A0A9P7AA21"/>
<accession>A0A9P7AA21</accession>
<name>A0A9P7AA21_9AGAM</name>
<sequence length="353" mass="39748">MDSLIPTSDLSHLCKSNLPRLSQSDMFFPPPITVDLPQLPLENMEELAASRLSWFAGYDIEKHEWITFQGLHCDESAYDKDAWRKLVKDQPTKDLIGSILDTIVSSHDSPQPEKVRQGMNILLKGALGTGKKTVAHAICNMLKRPMLGIRANDIPLTCDNVQPWAAKLASLAIEWNAIVIVDCGDYFMNSECAGGEERINLMVQEFESPGCICLWPAVLTDEQQALLRPFSATIRFPDLDLAARRRRWLQLFGRDDLAEAISSGKHASVPSVRDTEALTFLREIEKISWYELDGADIENFMDLARSLSGGRDPTPHDVKEYVKVWGVPLSVRSKVARFFALRDMHPPHLAREH</sequence>
<protein>
    <recommendedName>
        <fullName evidence="3">ATPase AAA-type core domain-containing protein</fullName>
    </recommendedName>
</protein>
<comment type="caution">
    <text evidence="1">The sequence shown here is derived from an EMBL/GenBank/DDBJ whole genome shotgun (WGS) entry which is preliminary data.</text>
</comment>
<dbReference type="SUPFAM" id="SSF52540">
    <property type="entry name" value="P-loop containing nucleoside triphosphate hydrolases"/>
    <property type="match status" value="1"/>
</dbReference>
<evidence type="ECO:0000313" key="2">
    <source>
        <dbReference type="Proteomes" id="UP000719766"/>
    </source>
</evidence>
<reference evidence="1" key="1">
    <citation type="journal article" date="2020" name="New Phytol.">
        <title>Comparative genomics reveals dynamic genome evolution in host specialist ectomycorrhizal fungi.</title>
        <authorList>
            <person name="Lofgren L.A."/>
            <person name="Nguyen N.H."/>
            <person name="Vilgalys R."/>
            <person name="Ruytinx J."/>
            <person name="Liao H.L."/>
            <person name="Branco S."/>
            <person name="Kuo A."/>
            <person name="LaButti K."/>
            <person name="Lipzen A."/>
            <person name="Andreopoulos W."/>
            <person name="Pangilinan J."/>
            <person name="Riley R."/>
            <person name="Hundley H."/>
            <person name="Na H."/>
            <person name="Barry K."/>
            <person name="Grigoriev I.V."/>
            <person name="Stajich J.E."/>
            <person name="Kennedy P.G."/>
        </authorList>
    </citation>
    <scope>NUCLEOTIDE SEQUENCE</scope>
    <source>
        <strain evidence="1">S12</strain>
    </source>
</reference>
<evidence type="ECO:0000313" key="1">
    <source>
        <dbReference type="EMBL" id="KAG1785275.1"/>
    </source>
</evidence>